<dbReference type="GO" id="GO:0004527">
    <property type="term" value="F:exonuclease activity"/>
    <property type="evidence" value="ECO:0007669"/>
    <property type="project" value="UniProtKB-KW"/>
</dbReference>
<organism evidence="5 6">
    <name type="scientific">Shouchella clausii</name>
    <name type="common">Alkalihalobacillus clausii</name>
    <dbReference type="NCBI Taxonomy" id="79880"/>
    <lineage>
        <taxon>Bacteria</taxon>
        <taxon>Bacillati</taxon>
        <taxon>Bacillota</taxon>
        <taxon>Bacilli</taxon>
        <taxon>Bacillales</taxon>
        <taxon>Bacillaceae</taxon>
        <taxon>Shouchella</taxon>
    </lineage>
</organism>
<keyword evidence="1" id="KW-0540">Nuclease</keyword>
<keyword evidence="2" id="KW-0378">Hydrolase</keyword>
<comment type="caution">
    <text evidence="5">The sequence shown here is derived from an EMBL/GenBank/DDBJ whole genome shotgun (WGS) entry which is preliminary data.</text>
</comment>
<dbReference type="Pfam" id="PF01966">
    <property type="entry name" value="HD"/>
    <property type="match status" value="1"/>
</dbReference>
<dbReference type="RefSeq" id="WP_095327882.1">
    <property type="nucleotide sequence ID" value="NZ_NPBS01000018.1"/>
</dbReference>
<evidence type="ECO:0000256" key="3">
    <source>
        <dbReference type="ARBA" id="ARBA00022839"/>
    </source>
</evidence>
<keyword evidence="3 5" id="KW-0269">Exonuclease</keyword>
<dbReference type="CDD" id="cd00077">
    <property type="entry name" value="HDc"/>
    <property type="match status" value="1"/>
</dbReference>
<dbReference type="SUPFAM" id="SSF109604">
    <property type="entry name" value="HD-domain/PDEase-like"/>
    <property type="match status" value="1"/>
</dbReference>
<dbReference type="InterPro" id="IPR006674">
    <property type="entry name" value="HD_domain"/>
</dbReference>
<dbReference type="CDD" id="cd04492">
    <property type="entry name" value="YhaM_OBF_like"/>
    <property type="match status" value="1"/>
</dbReference>
<dbReference type="InterPro" id="IPR050798">
    <property type="entry name" value="YhaM_exoribonuc/phosphodiest"/>
</dbReference>
<sequence length="314" mass="35168">MKQGFKDYSIGDTFDGFLLIKNVTRGTTSTGAPYLNLRLGDATANMDAKFWNATEDDVAAYTAGTVVEVKAIVSEYRGAPQLQLQQIAINEAAKQKDPKDFMEKAPVSKDELQEEIEQTIFNMQNDTIRGIVRAFIERYNYEFFVYPAATTIHHDFVSGLAYHTVSMLRIAKSLCDLYPVLNKDVLYAGVILHDIGKIHEFTSATDTTRTRNGSLLGHIPIMTAEIREVAKELSIEKESEEVTLLQHMVLSHHGGPEWGSARTPLIQEAEILHYIDMVDAKMNALSKALNKTDPGGFTEKIFALDNRSFYKPLI</sequence>
<evidence type="ECO:0000256" key="2">
    <source>
        <dbReference type="ARBA" id="ARBA00022801"/>
    </source>
</evidence>
<dbReference type="AlphaFoldDB" id="A0A268S430"/>
<name>A0A268S430_SHOCL</name>
<dbReference type="Proteomes" id="UP000216133">
    <property type="component" value="Unassembled WGS sequence"/>
</dbReference>
<dbReference type="SMART" id="SM00471">
    <property type="entry name" value="HDc"/>
    <property type="match status" value="1"/>
</dbReference>
<dbReference type="Gene3D" id="1.10.3210.10">
    <property type="entry name" value="Hypothetical protein af1432"/>
    <property type="match status" value="1"/>
</dbReference>
<evidence type="ECO:0000313" key="6">
    <source>
        <dbReference type="Proteomes" id="UP000216133"/>
    </source>
</evidence>
<protein>
    <submittedName>
        <fullName evidence="5">3'-5' exonuclease</fullName>
    </submittedName>
</protein>
<dbReference type="EMBL" id="NPBS01000018">
    <property type="protein sequence ID" value="PAF27303.1"/>
    <property type="molecule type" value="Genomic_DNA"/>
</dbReference>
<dbReference type="FunFam" id="1.10.3210.10:FF:000008">
    <property type="entry name" value="3'-5' exoribonuclease YhaM"/>
    <property type="match status" value="1"/>
</dbReference>
<gene>
    <name evidence="5" type="ORF">CHH61_04020</name>
</gene>
<dbReference type="InterPro" id="IPR003607">
    <property type="entry name" value="HD/PDEase_dom"/>
</dbReference>
<evidence type="ECO:0000259" key="4">
    <source>
        <dbReference type="SMART" id="SM00471"/>
    </source>
</evidence>
<reference evidence="5 6" key="1">
    <citation type="submission" date="2017-07" db="EMBL/GenBank/DDBJ databases">
        <title>Isolation and whole genome analysis of endospore-forming bacteria from heroin.</title>
        <authorList>
            <person name="Kalinowski J."/>
            <person name="Ahrens B."/>
            <person name="Al-Dilaimi A."/>
            <person name="Winkler A."/>
            <person name="Wibberg D."/>
            <person name="Schleenbecker U."/>
            <person name="Ruckert C."/>
            <person name="Wolfel R."/>
            <person name="Grass G."/>
        </authorList>
    </citation>
    <scope>NUCLEOTIDE SEQUENCE [LARGE SCALE GENOMIC DNA]</scope>
    <source>
        <strain evidence="5 6">7523-2</strain>
    </source>
</reference>
<evidence type="ECO:0000256" key="1">
    <source>
        <dbReference type="ARBA" id="ARBA00022722"/>
    </source>
</evidence>
<dbReference type="PANTHER" id="PTHR37294">
    <property type="entry name" value="3'-5' EXORIBONUCLEASE YHAM"/>
    <property type="match status" value="1"/>
</dbReference>
<feature type="domain" description="HD/PDEase" evidence="4">
    <location>
        <begin position="156"/>
        <end position="290"/>
    </location>
</feature>
<evidence type="ECO:0000313" key="5">
    <source>
        <dbReference type="EMBL" id="PAF27303.1"/>
    </source>
</evidence>
<proteinExistence type="predicted"/>
<dbReference type="GO" id="GO:0031125">
    <property type="term" value="P:rRNA 3'-end processing"/>
    <property type="evidence" value="ECO:0007669"/>
    <property type="project" value="TreeGrafter"/>
</dbReference>
<accession>A0A268S430</accession>
<dbReference type="PANTHER" id="PTHR37294:SF1">
    <property type="entry name" value="3'-5' EXORIBONUCLEASE YHAM"/>
    <property type="match status" value="1"/>
</dbReference>